<reference evidence="3" key="2">
    <citation type="submission" date="2023-02" db="EMBL/GenBank/DDBJ databases">
        <authorList>
            <person name="Swenson N.G."/>
            <person name="Wegrzyn J.L."/>
            <person name="Mcevoy S.L."/>
        </authorList>
    </citation>
    <scope>NUCLEOTIDE SEQUENCE</scope>
    <source>
        <strain evidence="3">91603</strain>
        <tissue evidence="3">Leaf</tissue>
    </source>
</reference>
<dbReference type="InterPro" id="IPR032675">
    <property type="entry name" value="LRR_dom_sf"/>
</dbReference>
<organism evidence="3 4">
    <name type="scientific">Acer negundo</name>
    <name type="common">Box elder</name>
    <dbReference type="NCBI Taxonomy" id="4023"/>
    <lineage>
        <taxon>Eukaryota</taxon>
        <taxon>Viridiplantae</taxon>
        <taxon>Streptophyta</taxon>
        <taxon>Embryophyta</taxon>
        <taxon>Tracheophyta</taxon>
        <taxon>Spermatophyta</taxon>
        <taxon>Magnoliopsida</taxon>
        <taxon>eudicotyledons</taxon>
        <taxon>Gunneridae</taxon>
        <taxon>Pentapetalae</taxon>
        <taxon>rosids</taxon>
        <taxon>malvids</taxon>
        <taxon>Sapindales</taxon>
        <taxon>Sapindaceae</taxon>
        <taxon>Hippocastanoideae</taxon>
        <taxon>Acereae</taxon>
        <taxon>Acer</taxon>
    </lineage>
</organism>
<keyword evidence="1" id="KW-0611">Plant defense</keyword>
<evidence type="ECO:0000256" key="2">
    <source>
        <dbReference type="SAM" id="MobiDB-lite"/>
    </source>
</evidence>
<dbReference type="PANTHER" id="PTHR36766">
    <property type="entry name" value="PLANT BROAD-SPECTRUM MILDEW RESISTANCE PROTEIN RPW8"/>
    <property type="match status" value="1"/>
</dbReference>
<dbReference type="EMBL" id="JAJSOW010000104">
    <property type="protein sequence ID" value="KAI9169106.1"/>
    <property type="molecule type" value="Genomic_DNA"/>
</dbReference>
<comment type="caution">
    <text evidence="3">The sequence shown here is derived from an EMBL/GenBank/DDBJ whole genome shotgun (WGS) entry which is preliminary data.</text>
</comment>
<dbReference type="AlphaFoldDB" id="A0AAD5ILK5"/>
<dbReference type="Gene3D" id="3.80.10.10">
    <property type="entry name" value="Ribonuclease Inhibitor"/>
    <property type="match status" value="3"/>
</dbReference>
<protein>
    <submittedName>
        <fullName evidence="3">Uncharacterized protein</fullName>
    </submittedName>
</protein>
<dbReference type="Proteomes" id="UP001064489">
    <property type="component" value="Chromosome 7"/>
</dbReference>
<evidence type="ECO:0000256" key="1">
    <source>
        <dbReference type="ARBA" id="ARBA00022821"/>
    </source>
</evidence>
<dbReference type="SUPFAM" id="SSF52058">
    <property type="entry name" value="L domain-like"/>
    <property type="match status" value="1"/>
</dbReference>
<reference evidence="3" key="1">
    <citation type="journal article" date="2022" name="Plant J.">
        <title>Strategies of tolerance reflected in two North American maple genomes.</title>
        <authorList>
            <person name="McEvoy S.L."/>
            <person name="Sezen U.U."/>
            <person name="Trouern-Trend A."/>
            <person name="McMahon S.M."/>
            <person name="Schaberg P.G."/>
            <person name="Yang J."/>
            <person name="Wegrzyn J.L."/>
            <person name="Swenson N.G."/>
        </authorList>
    </citation>
    <scope>NUCLEOTIDE SEQUENCE</scope>
    <source>
        <strain evidence="3">91603</strain>
    </source>
</reference>
<dbReference type="SUPFAM" id="SSF52047">
    <property type="entry name" value="RNI-like"/>
    <property type="match status" value="1"/>
</dbReference>
<evidence type="ECO:0000313" key="4">
    <source>
        <dbReference type="Proteomes" id="UP001064489"/>
    </source>
</evidence>
<keyword evidence="4" id="KW-1185">Reference proteome</keyword>
<feature type="region of interest" description="Disordered" evidence="2">
    <location>
        <begin position="234"/>
        <end position="255"/>
    </location>
</feature>
<feature type="compositionally biased region" description="Polar residues" evidence="2">
    <location>
        <begin position="234"/>
        <end position="247"/>
    </location>
</feature>
<dbReference type="PANTHER" id="PTHR36766:SF45">
    <property type="entry name" value="NB-ARC DOMAIN-CONTAINING PROTEIN"/>
    <property type="match status" value="1"/>
</dbReference>
<evidence type="ECO:0000313" key="3">
    <source>
        <dbReference type="EMBL" id="KAI9169106.1"/>
    </source>
</evidence>
<accession>A0AAD5ILK5</accession>
<name>A0AAD5ILK5_ACENE</name>
<gene>
    <name evidence="3" type="ORF">LWI28_007047</name>
</gene>
<proteinExistence type="predicted"/>
<dbReference type="GO" id="GO:0006952">
    <property type="term" value="P:defense response"/>
    <property type="evidence" value="ECO:0007669"/>
    <property type="project" value="UniProtKB-KW"/>
</dbReference>
<sequence>MDFSLLRFTGWNILEKMYRYTSPPKLSKFETTGFKSLQILSNGPLVFRKRKVFIDLCLPDLELCKVPRLQVFNFLVHLNVGDCNNCSELHSLGQLPCLKYLTVERMCGVQRVGLELYGTGYSSIQPFQSLEILIFREMLVWQEWSFGEVVCGQFPRLQELYVQRCPKLKCGLPKYLPPTIKKIKVLGCPSLVIPKLPNKDYRWLGYSPPILAIVEELPEVDSNMVQLKSDDEIASQSSDNDIDMSNTSDSDGDLSDALDEPEFEIVKVSNCSLLTDLPPQLQTLTIDGCVDLRSLPENLTRDHCFLRNLFIMNCCYLKSFHGGHPPIVLKTLSIYNCRMLEFLPSTREMFKKSFLEYLCIESSCDSLRFLPLDLFPKLRTLNLWDCANFNSIFIAKNHKSLEKFQIRDCPKLLSFPEGGLCTPNLIIIVLCNCKNLKVLPDNLHKLTTLLRLNIEACPELESIPEGGLPCNLNYIRISSCDKLTPRTEWGMLKLENLDYFEIEGGCRDLKSFPEQNLLPSSIIKLRISKLKNLEFLEYRGIQQLRSLETLMISSCKWLRYLPHDGLSSSLISLYINGCPLLKSNFKNSIVEKKKWLKVGPSDVIAGCLVGEAVAAYIFKLTYSPLGVLYVFF</sequence>